<gene>
    <name evidence="1" type="ORF">A2257_01135</name>
</gene>
<protein>
    <submittedName>
        <fullName evidence="1">Uncharacterized protein</fullName>
    </submittedName>
</protein>
<comment type="caution">
    <text evidence="1">The sequence shown here is derived from an EMBL/GenBank/DDBJ whole genome shotgun (WGS) entry which is preliminary data.</text>
</comment>
<evidence type="ECO:0000313" key="1">
    <source>
        <dbReference type="EMBL" id="OGF20923.1"/>
    </source>
</evidence>
<evidence type="ECO:0000313" key="2">
    <source>
        <dbReference type="Proteomes" id="UP000177407"/>
    </source>
</evidence>
<accession>A0A1F5S3B9</accession>
<reference evidence="1 2" key="1">
    <citation type="journal article" date="2016" name="Nat. Commun.">
        <title>Thousands of microbial genomes shed light on interconnected biogeochemical processes in an aquifer system.</title>
        <authorList>
            <person name="Anantharaman K."/>
            <person name="Brown C.T."/>
            <person name="Hug L.A."/>
            <person name="Sharon I."/>
            <person name="Castelle C.J."/>
            <person name="Probst A.J."/>
            <person name="Thomas B.C."/>
            <person name="Singh A."/>
            <person name="Wilkins M.J."/>
            <person name="Karaoz U."/>
            <person name="Brodie E.L."/>
            <person name="Williams K.H."/>
            <person name="Hubbard S.S."/>
            <person name="Banfield J.F."/>
        </authorList>
    </citation>
    <scope>NUCLEOTIDE SEQUENCE [LARGE SCALE GENOMIC DNA]</scope>
</reference>
<organism evidence="1 2">
    <name type="scientific">Candidatus Falkowbacteria bacterium RIFOXYA2_FULL_38_12</name>
    <dbReference type="NCBI Taxonomy" id="1797993"/>
    <lineage>
        <taxon>Bacteria</taxon>
        <taxon>Candidatus Falkowiibacteriota</taxon>
    </lineage>
</organism>
<name>A0A1F5S3B9_9BACT</name>
<dbReference type="AlphaFoldDB" id="A0A1F5S3B9"/>
<dbReference type="EMBL" id="MFGA01000018">
    <property type="protein sequence ID" value="OGF20923.1"/>
    <property type="molecule type" value="Genomic_DNA"/>
</dbReference>
<sequence length="328" mass="39080">MNLTCYINETDFDNYFLISKKYNFGNYLKRKIGVLKIIEDFNQSKKFFPYIDFSKKIKIEDKPDIIRVKESTYTRNPETFIKIKNTSENDRWVGLTEEQFNTIKRSAGNKTIYMIYASIRSETINNNPKTTDLTGMFLKEMEDKNKSEIFQKFANLNAECRIEFIISSKDLSIFAYPFERGMNMYETNLFEEKRSSSFYSKDGTRKDVLSIEEYKKFNGVKKLEIEKGFYPEKDEISEFKIKGTFKLIHKRKKSYIECISDVSVENSIFGKFYLEKNKFYKFNLVTLGRDPKLKRNNLFISKKRIYQLIEEGKIRKPEIIVEEIVERI</sequence>
<dbReference type="Proteomes" id="UP000177407">
    <property type="component" value="Unassembled WGS sequence"/>
</dbReference>
<proteinExistence type="predicted"/>